<keyword evidence="2" id="KW-0560">Oxidoreductase</keyword>
<evidence type="ECO:0000259" key="1">
    <source>
        <dbReference type="Pfam" id="PF01872"/>
    </source>
</evidence>
<dbReference type="PANTHER" id="PTHR38011:SF12">
    <property type="entry name" value="BIFUNCTIONAL DEAMINASE-REDUCTASE DOMAIN PROTEIN"/>
    <property type="match status" value="1"/>
</dbReference>
<dbReference type="Gene3D" id="3.40.430.10">
    <property type="entry name" value="Dihydrofolate Reductase, subunit A"/>
    <property type="match status" value="1"/>
</dbReference>
<dbReference type="GO" id="GO:0008703">
    <property type="term" value="F:5-amino-6-(5-phosphoribosylamino)uracil reductase activity"/>
    <property type="evidence" value="ECO:0007669"/>
    <property type="project" value="InterPro"/>
</dbReference>
<dbReference type="Pfam" id="PF01872">
    <property type="entry name" value="RibD_C"/>
    <property type="match status" value="1"/>
</dbReference>
<accession>A0A6J4UWZ9</accession>
<proteinExistence type="predicted"/>
<dbReference type="SUPFAM" id="SSF53597">
    <property type="entry name" value="Dihydrofolate reductase-like"/>
    <property type="match status" value="1"/>
</dbReference>
<dbReference type="InterPro" id="IPR050765">
    <property type="entry name" value="Riboflavin_Biosynth_HTPR"/>
</dbReference>
<dbReference type="GO" id="GO:0009231">
    <property type="term" value="P:riboflavin biosynthetic process"/>
    <property type="evidence" value="ECO:0007669"/>
    <property type="project" value="InterPro"/>
</dbReference>
<organism evidence="2">
    <name type="scientific">uncultured Truepera sp</name>
    <dbReference type="NCBI Taxonomy" id="543023"/>
    <lineage>
        <taxon>Bacteria</taxon>
        <taxon>Thermotogati</taxon>
        <taxon>Deinococcota</taxon>
        <taxon>Deinococci</taxon>
        <taxon>Trueperales</taxon>
        <taxon>Trueperaceae</taxon>
        <taxon>Truepera</taxon>
        <taxon>environmental samples</taxon>
    </lineage>
</organism>
<sequence length="180" mass="19158">MGKVFLDMAVSLDGFVSGPNGEDGGLHDWYFAPSGNATLILDELLHGVGAMVLGKRAFGDQPDGFDTPYKVPHFVLSHAAKDTVERDGATFSFVTDGVESALEQAKAAGDKDVCVAGGANVAQQCLKAGLLDEVQLHLVPVLFGGGLRLFDHLGGQRIELERTRVLESPGVTHLKFRVVK</sequence>
<name>A0A6J4UWZ9_9DEIN</name>
<reference evidence="2" key="1">
    <citation type="submission" date="2020-02" db="EMBL/GenBank/DDBJ databases">
        <authorList>
            <person name="Meier V. D."/>
        </authorList>
    </citation>
    <scope>NUCLEOTIDE SEQUENCE</scope>
    <source>
        <strain evidence="2">AVDCRST_MAG86</strain>
    </source>
</reference>
<dbReference type="InterPro" id="IPR002734">
    <property type="entry name" value="RibDG_C"/>
</dbReference>
<gene>
    <name evidence="2" type="ORF">AVDCRST_MAG86-566</name>
</gene>
<dbReference type="EC" id="1.5.1.3" evidence="2"/>
<dbReference type="EMBL" id="CADCWP010000038">
    <property type="protein sequence ID" value="CAA9560379.1"/>
    <property type="molecule type" value="Genomic_DNA"/>
</dbReference>
<dbReference type="GO" id="GO:0004146">
    <property type="term" value="F:dihydrofolate reductase activity"/>
    <property type="evidence" value="ECO:0007669"/>
    <property type="project" value="UniProtKB-EC"/>
</dbReference>
<dbReference type="AlphaFoldDB" id="A0A6J4UWZ9"/>
<evidence type="ECO:0000313" key="2">
    <source>
        <dbReference type="EMBL" id="CAA9560379.1"/>
    </source>
</evidence>
<protein>
    <submittedName>
        <fullName evidence="2">Dihydrofolate reductase</fullName>
        <ecNumber evidence="2">1.5.1.3</ecNumber>
    </submittedName>
</protein>
<dbReference type="InterPro" id="IPR024072">
    <property type="entry name" value="DHFR-like_dom_sf"/>
</dbReference>
<feature type="domain" description="Bacterial bifunctional deaminase-reductase C-terminal" evidence="1">
    <location>
        <begin position="3"/>
        <end position="165"/>
    </location>
</feature>
<dbReference type="PANTHER" id="PTHR38011">
    <property type="entry name" value="DIHYDROFOLATE REDUCTASE FAMILY PROTEIN (AFU_ORTHOLOGUE AFUA_8G06820)"/>
    <property type="match status" value="1"/>
</dbReference>